<accession>A0AAV8DCM8</accession>
<sequence>MGGLEPLQSRVKHNLHGDYISDLPDDLKQEIFLKLLIKDVVRTSILSSKWKDSWTSIPTLAFAQKSTDSKLIKLVDNVLMVHCGPILNFKLFLKHPCNEAMGRWMLILSRNGVRSFDLRCSGDEKCKIPSRFFSCVALEWVLMSCCIINAPRTFQGFKLLRTIGLENCNLIGISIGNLVSCCPLLEKLGLHKFIHQGCLHILAPNLIQLYLYGEFHDICIETPKLTFGSIGLYSRNRDYKKSIAKKEGKESNITRVLGYLHNIQKLHVIEDFIDYLAMGPIPENPPTIFYELTEIDVPLCCSVQDKIAAAFCLFKSAPNLKKLRIEFLYYGGEDQLPAQILSKLKATEGCLFKCLEIVNIVHVQNNVLLAKWMLEFAKLVLNTAPVLQKLNVINFEDATFFTKLECFPKLSKKAEIASVKNDKDWLIM</sequence>
<dbReference type="AlphaFoldDB" id="A0AAV8DCM8"/>
<proteinExistence type="predicted"/>
<evidence type="ECO:0000313" key="3">
    <source>
        <dbReference type="EMBL" id="KAJ4766655.1"/>
    </source>
</evidence>
<dbReference type="PANTHER" id="PTHR31639">
    <property type="entry name" value="F-BOX PROTEIN-LIKE"/>
    <property type="match status" value="1"/>
</dbReference>
<dbReference type="SUPFAM" id="SSF81383">
    <property type="entry name" value="F-box domain"/>
    <property type="match status" value="1"/>
</dbReference>
<dbReference type="Pfam" id="PF00646">
    <property type="entry name" value="F-box"/>
    <property type="match status" value="1"/>
</dbReference>
<dbReference type="InterPro" id="IPR001810">
    <property type="entry name" value="F-box_dom"/>
</dbReference>
<gene>
    <name evidence="3" type="ORF">LUZ62_077030</name>
</gene>
<name>A0AAV8DCM8_9POAL</name>
<dbReference type="PANTHER" id="PTHR31639:SF285">
    <property type="entry name" value="OS01G0730200 PROTEIN"/>
    <property type="match status" value="1"/>
</dbReference>
<dbReference type="Proteomes" id="UP001140206">
    <property type="component" value="Chromosome 4"/>
</dbReference>
<dbReference type="InterPro" id="IPR032675">
    <property type="entry name" value="LRR_dom_sf"/>
</dbReference>
<dbReference type="InterPro" id="IPR036047">
    <property type="entry name" value="F-box-like_dom_sf"/>
</dbReference>
<feature type="domain" description="F-box" evidence="1">
    <location>
        <begin position="20"/>
        <end position="57"/>
    </location>
</feature>
<organism evidence="3 4">
    <name type="scientific">Rhynchospora pubera</name>
    <dbReference type="NCBI Taxonomy" id="906938"/>
    <lineage>
        <taxon>Eukaryota</taxon>
        <taxon>Viridiplantae</taxon>
        <taxon>Streptophyta</taxon>
        <taxon>Embryophyta</taxon>
        <taxon>Tracheophyta</taxon>
        <taxon>Spermatophyta</taxon>
        <taxon>Magnoliopsida</taxon>
        <taxon>Liliopsida</taxon>
        <taxon>Poales</taxon>
        <taxon>Cyperaceae</taxon>
        <taxon>Cyperoideae</taxon>
        <taxon>Rhynchosporeae</taxon>
        <taxon>Rhynchospora</taxon>
    </lineage>
</organism>
<evidence type="ECO:0000313" key="4">
    <source>
        <dbReference type="Proteomes" id="UP001140206"/>
    </source>
</evidence>
<dbReference type="SUPFAM" id="SSF52047">
    <property type="entry name" value="RNI-like"/>
    <property type="match status" value="1"/>
</dbReference>
<dbReference type="Gene3D" id="3.80.10.10">
    <property type="entry name" value="Ribonuclease Inhibitor"/>
    <property type="match status" value="1"/>
</dbReference>
<feature type="domain" description="F-box/LRR-repeat protein 15/At3g58940/PEG3-like LRR" evidence="2">
    <location>
        <begin position="102"/>
        <end position="325"/>
    </location>
</feature>
<dbReference type="Pfam" id="PF24758">
    <property type="entry name" value="LRR_At5g56370"/>
    <property type="match status" value="1"/>
</dbReference>
<reference evidence="3" key="1">
    <citation type="submission" date="2022-08" db="EMBL/GenBank/DDBJ databases">
        <authorList>
            <person name="Marques A."/>
        </authorList>
    </citation>
    <scope>NUCLEOTIDE SEQUENCE</scope>
    <source>
        <strain evidence="3">RhyPub2mFocal</strain>
        <tissue evidence="3">Leaves</tissue>
    </source>
</reference>
<evidence type="ECO:0000259" key="2">
    <source>
        <dbReference type="Pfam" id="PF24758"/>
    </source>
</evidence>
<dbReference type="InterPro" id="IPR055411">
    <property type="entry name" value="LRR_FXL15/At3g58940/PEG3-like"/>
</dbReference>
<keyword evidence="4" id="KW-1185">Reference proteome</keyword>
<comment type="caution">
    <text evidence="3">The sequence shown here is derived from an EMBL/GenBank/DDBJ whole genome shotgun (WGS) entry which is preliminary data.</text>
</comment>
<protein>
    <submittedName>
        <fullName evidence="3">F-box/RNI-like/FBD-like domains-containing protein</fullName>
    </submittedName>
</protein>
<evidence type="ECO:0000259" key="1">
    <source>
        <dbReference type="Pfam" id="PF00646"/>
    </source>
</evidence>
<dbReference type="EMBL" id="JAMFTS010000004">
    <property type="protein sequence ID" value="KAJ4766655.1"/>
    <property type="molecule type" value="Genomic_DNA"/>
</dbReference>